<name>A0A5C4MUT4_9RHOB</name>
<dbReference type="GO" id="GO:0015031">
    <property type="term" value="P:protein transport"/>
    <property type="evidence" value="ECO:0007669"/>
    <property type="project" value="UniProtKB-KW"/>
</dbReference>
<evidence type="ECO:0000313" key="13">
    <source>
        <dbReference type="Proteomes" id="UP000305887"/>
    </source>
</evidence>
<dbReference type="PROSITE" id="PS50928">
    <property type="entry name" value="ABC_TM1"/>
    <property type="match status" value="1"/>
</dbReference>
<feature type="transmembrane region" description="Helical" evidence="9">
    <location>
        <begin position="255"/>
        <end position="275"/>
    </location>
</feature>
<feature type="transmembrane region" description="Helical" evidence="9">
    <location>
        <begin position="281"/>
        <end position="300"/>
    </location>
</feature>
<dbReference type="PANTHER" id="PTHR43386">
    <property type="entry name" value="OLIGOPEPTIDE TRANSPORT SYSTEM PERMEASE PROTEIN APPC"/>
    <property type="match status" value="1"/>
</dbReference>
<evidence type="ECO:0000313" key="12">
    <source>
        <dbReference type="EMBL" id="TNC49867.1"/>
    </source>
</evidence>
<comment type="subcellular location">
    <subcellularLocation>
        <location evidence="1 9">Cell membrane</location>
        <topology evidence="1 9">Multi-pass membrane protein</topology>
    </subcellularLocation>
</comment>
<evidence type="ECO:0000256" key="9">
    <source>
        <dbReference type="RuleBase" id="RU363032"/>
    </source>
</evidence>
<keyword evidence="7 9" id="KW-1133">Transmembrane helix</keyword>
<organism evidence="12 13">
    <name type="scientific">Rubellimicrobium rubrum</name>
    <dbReference type="NCBI Taxonomy" id="2585369"/>
    <lineage>
        <taxon>Bacteria</taxon>
        <taxon>Pseudomonadati</taxon>
        <taxon>Pseudomonadota</taxon>
        <taxon>Alphaproteobacteria</taxon>
        <taxon>Rhodobacterales</taxon>
        <taxon>Roseobacteraceae</taxon>
        <taxon>Rubellimicrobium</taxon>
    </lineage>
</organism>
<dbReference type="PANTHER" id="PTHR43386:SF1">
    <property type="entry name" value="D,D-DIPEPTIDE TRANSPORT SYSTEM PERMEASE PROTEIN DDPC-RELATED"/>
    <property type="match status" value="1"/>
</dbReference>
<dbReference type="InterPro" id="IPR050366">
    <property type="entry name" value="BP-dependent_transpt_permease"/>
</dbReference>
<protein>
    <submittedName>
        <fullName evidence="12">ABC transporter permease</fullName>
    </submittedName>
</protein>
<evidence type="ECO:0000256" key="5">
    <source>
        <dbReference type="ARBA" id="ARBA00022856"/>
    </source>
</evidence>
<keyword evidence="4 9" id="KW-0812">Transmembrane</keyword>
<feature type="transmembrane region" description="Helical" evidence="9">
    <location>
        <begin position="388"/>
        <end position="411"/>
    </location>
</feature>
<sequence>MTDATDSRLPPRRAGGDDPAAPRDPRTTLLPATGPGTAAVEAPALSGALAEEGLDTRTSTVSTRSQSYGSLVWRRLRRSIPGMLGLVLVALLILMAIFADFVSPVDPKARNVSFAPPDKISWHVPGDGPEAGWRLLPVVFPIVEGEEFDPVTFQPITGPDYDNPRPIVLFAPGWEYSFLGIRMNRHLFGTADGSPFHLLGTDTLGRDIFSRGVVGSRISLALALSSIALITVIGTLAGITSGYIGGRFDAWFQRFVEIILAFPQLPLYLTLATLIPVTAPSGLFLTFVVVVIVALGWAQLSREVRSKTMALRQVDYVRAALAVGASDGRIITRHILPNVMSHIIVSITLGIPSIVLLESFLGFLGFAVKPPLISWGLMLQDAGTFSVIGSYPWILSPVGFVLITVFAFNALGDGLRDAIDPY</sequence>
<keyword evidence="8 9" id="KW-0472">Membrane</keyword>
<dbReference type="SUPFAM" id="SSF161098">
    <property type="entry name" value="MetI-like"/>
    <property type="match status" value="1"/>
</dbReference>
<dbReference type="GO" id="GO:0015833">
    <property type="term" value="P:peptide transport"/>
    <property type="evidence" value="ECO:0007669"/>
    <property type="project" value="UniProtKB-KW"/>
</dbReference>
<dbReference type="InterPro" id="IPR025966">
    <property type="entry name" value="OppC_N"/>
</dbReference>
<dbReference type="InterPro" id="IPR000515">
    <property type="entry name" value="MetI-like"/>
</dbReference>
<dbReference type="GO" id="GO:0005886">
    <property type="term" value="C:plasma membrane"/>
    <property type="evidence" value="ECO:0007669"/>
    <property type="project" value="UniProtKB-SubCell"/>
</dbReference>
<keyword evidence="13" id="KW-1185">Reference proteome</keyword>
<feature type="region of interest" description="Disordered" evidence="10">
    <location>
        <begin position="1"/>
        <end position="36"/>
    </location>
</feature>
<dbReference type="RefSeq" id="WP_139076643.1">
    <property type="nucleotide sequence ID" value="NZ_VDFU01000009.1"/>
</dbReference>
<comment type="caution">
    <text evidence="12">The sequence shown here is derived from an EMBL/GenBank/DDBJ whole genome shotgun (WGS) entry which is preliminary data.</text>
</comment>
<feature type="domain" description="ABC transmembrane type-1" evidence="11">
    <location>
        <begin position="216"/>
        <end position="412"/>
    </location>
</feature>
<dbReference type="Gene3D" id="1.10.3720.10">
    <property type="entry name" value="MetI-like"/>
    <property type="match status" value="1"/>
</dbReference>
<keyword evidence="6" id="KW-0653">Protein transport</keyword>
<dbReference type="EMBL" id="VDFU01000009">
    <property type="protein sequence ID" value="TNC49867.1"/>
    <property type="molecule type" value="Genomic_DNA"/>
</dbReference>
<feature type="compositionally biased region" description="Basic and acidic residues" evidence="10">
    <location>
        <begin position="14"/>
        <end position="26"/>
    </location>
</feature>
<evidence type="ECO:0000256" key="10">
    <source>
        <dbReference type="SAM" id="MobiDB-lite"/>
    </source>
</evidence>
<dbReference type="AlphaFoldDB" id="A0A5C4MUT4"/>
<gene>
    <name evidence="12" type="ORF">FHG66_10165</name>
</gene>
<dbReference type="Pfam" id="PF00528">
    <property type="entry name" value="BPD_transp_1"/>
    <property type="match status" value="1"/>
</dbReference>
<keyword evidence="2 9" id="KW-0813">Transport</keyword>
<dbReference type="Proteomes" id="UP000305887">
    <property type="component" value="Unassembled WGS sequence"/>
</dbReference>
<dbReference type="CDD" id="cd06261">
    <property type="entry name" value="TM_PBP2"/>
    <property type="match status" value="1"/>
</dbReference>
<feature type="transmembrane region" description="Helical" evidence="9">
    <location>
        <begin position="218"/>
        <end position="243"/>
    </location>
</feature>
<evidence type="ECO:0000256" key="3">
    <source>
        <dbReference type="ARBA" id="ARBA00022475"/>
    </source>
</evidence>
<proteinExistence type="inferred from homology"/>
<dbReference type="OrthoDB" id="9766870at2"/>
<evidence type="ECO:0000256" key="7">
    <source>
        <dbReference type="ARBA" id="ARBA00022989"/>
    </source>
</evidence>
<dbReference type="InterPro" id="IPR035906">
    <property type="entry name" value="MetI-like_sf"/>
</dbReference>
<evidence type="ECO:0000256" key="2">
    <source>
        <dbReference type="ARBA" id="ARBA00022448"/>
    </source>
</evidence>
<feature type="transmembrane region" description="Helical" evidence="9">
    <location>
        <begin position="83"/>
        <end position="102"/>
    </location>
</feature>
<feature type="transmembrane region" description="Helical" evidence="9">
    <location>
        <begin position="343"/>
        <end position="368"/>
    </location>
</feature>
<accession>A0A5C4MUT4</accession>
<comment type="similarity">
    <text evidence="9">Belongs to the binding-protein-dependent transport system permease family.</text>
</comment>
<reference evidence="12 13" key="1">
    <citation type="submission" date="2019-06" db="EMBL/GenBank/DDBJ databases">
        <title>YIM 131921 draft genome.</title>
        <authorList>
            <person name="Jiang L."/>
        </authorList>
    </citation>
    <scope>NUCLEOTIDE SEQUENCE [LARGE SCALE GENOMIC DNA]</scope>
    <source>
        <strain evidence="12 13">YIM 131921</strain>
    </source>
</reference>
<evidence type="ECO:0000256" key="6">
    <source>
        <dbReference type="ARBA" id="ARBA00022927"/>
    </source>
</evidence>
<evidence type="ECO:0000259" key="11">
    <source>
        <dbReference type="PROSITE" id="PS50928"/>
    </source>
</evidence>
<keyword evidence="3" id="KW-1003">Cell membrane</keyword>
<evidence type="ECO:0000256" key="4">
    <source>
        <dbReference type="ARBA" id="ARBA00022692"/>
    </source>
</evidence>
<dbReference type="GO" id="GO:0055085">
    <property type="term" value="P:transmembrane transport"/>
    <property type="evidence" value="ECO:0007669"/>
    <property type="project" value="InterPro"/>
</dbReference>
<keyword evidence="5" id="KW-0571">Peptide transport</keyword>
<evidence type="ECO:0000256" key="1">
    <source>
        <dbReference type="ARBA" id="ARBA00004651"/>
    </source>
</evidence>
<evidence type="ECO:0000256" key="8">
    <source>
        <dbReference type="ARBA" id="ARBA00023136"/>
    </source>
</evidence>
<dbReference type="Pfam" id="PF12911">
    <property type="entry name" value="OppC_N"/>
    <property type="match status" value="1"/>
</dbReference>